<comment type="caution">
    <text evidence="8">The sequence shown here is derived from an EMBL/GenBank/DDBJ whole genome shotgun (WGS) entry which is preliminary data.</text>
</comment>
<dbReference type="InterPro" id="IPR003660">
    <property type="entry name" value="HAMP_dom"/>
</dbReference>
<feature type="domain" description="HAMP" evidence="7">
    <location>
        <begin position="209"/>
        <end position="266"/>
    </location>
</feature>
<keyword evidence="5" id="KW-0472">Membrane</keyword>
<dbReference type="SMART" id="SM00283">
    <property type="entry name" value="MA"/>
    <property type="match status" value="1"/>
</dbReference>
<dbReference type="InterPro" id="IPR004089">
    <property type="entry name" value="MCPsignal_dom"/>
</dbReference>
<dbReference type="InterPro" id="IPR024478">
    <property type="entry name" value="HlyB_4HB_MCP"/>
</dbReference>
<dbReference type="SUPFAM" id="SSF58104">
    <property type="entry name" value="Methyl-accepting chemotaxis protein (MCP) signaling domain"/>
    <property type="match status" value="1"/>
</dbReference>
<dbReference type="RefSeq" id="WP_078115095.1">
    <property type="nucleotide sequence ID" value="NZ_MWMH01000002.1"/>
</dbReference>
<keyword evidence="1 3" id="KW-0807">Transducer</keyword>
<feature type="coiled-coil region" evidence="4">
    <location>
        <begin position="71"/>
        <end position="98"/>
    </location>
</feature>
<keyword evidence="5" id="KW-0812">Transmembrane</keyword>
<evidence type="ECO:0000256" key="5">
    <source>
        <dbReference type="SAM" id="Phobius"/>
    </source>
</evidence>
<evidence type="ECO:0000256" key="3">
    <source>
        <dbReference type="PROSITE-ProRule" id="PRU00284"/>
    </source>
</evidence>
<name>A0A1S9N9Y3_CLOBE</name>
<dbReference type="PROSITE" id="PS50111">
    <property type="entry name" value="CHEMOTAXIS_TRANSDUC_2"/>
    <property type="match status" value="1"/>
</dbReference>
<evidence type="ECO:0000256" key="2">
    <source>
        <dbReference type="ARBA" id="ARBA00029447"/>
    </source>
</evidence>
<evidence type="ECO:0000259" key="6">
    <source>
        <dbReference type="PROSITE" id="PS50111"/>
    </source>
</evidence>
<comment type="similarity">
    <text evidence="2">Belongs to the methyl-accepting chemotaxis (MCP) protein family.</text>
</comment>
<proteinExistence type="inferred from homology"/>
<dbReference type="AlphaFoldDB" id="A0A1S9N9Y3"/>
<organism evidence="8 9">
    <name type="scientific">Clostridium beijerinckii</name>
    <name type="common">Clostridium MP</name>
    <dbReference type="NCBI Taxonomy" id="1520"/>
    <lineage>
        <taxon>Bacteria</taxon>
        <taxon>Bacillati</taxon>
        <taxon>Bacillota</taxon>
        <taxon>Clostridia</taxon>
        <taxon>Eubacteriales</taxon>
        <taxon>Clostridiaceae</taxon>
        <taxon>Clostridium</taxon>
    </lineage>
</organism>
<dbReference type="GO" id="GO:0007165">
    <property type="term" value="P:signal transduction"/>
    <property type="evidence" value="ECO:0007669"/>
    <property type="project" value="UniProtKB-KW"/>
</dbReference>
<dbReference type="Proteomes" id="UP000190959">
    <property type="component" value="Unassembled WGS sequence"/>
</dbReference>
<feature type="transmembrane region" description="Helical" evidence="5">
    <location>
        <begin position="187"/>
        <end position="208"/>
    </location>
</feature>
<sequence length="571" mass="62984">MKITVKKKLIMAFGFIILFASILGIYSISALSKVNEKSSEITDVWFLGVDLAHTMDTAASDYRTQEYKHIATEDKQTMSEVEDEMSALKDKFESALNNYDQSSVLPEEKQLVAEIKTNYSKYMEMSNQILQLSRDLKTQEAMTILYAESKERFDGVNNNVAQLVMLNQEQASAANSINKATYNEARLILIGIVAIIVIVSIFVAIYMINGITKPMKLITGSLEKTAKFNLVDDENNARILRKYKDEFGVMGIALLDMRKSLREIVKNIRENSSKVLTNSSNLSEVTKETSESMDGVAKAIDEMAQGSTELAKNAQTGSEKLQVLADEINEAVDSSNLMKNHISEASKVNSEGMNYTKKLKEVVQTNAKGVEEVTKQVDVLDNKSEAVGKITDVIKSIAAQINLLSLNAAIEAARAGEQGKGFAVVADEIRKLATETSESTKEIDNIISEIKKEINTTKSKMADNGQLMTQTIEVSKGTEKAFEAIDNSVANIVRQIESLGNSINNMDKNKNEVVSNISDISAISEESASTTEEISASVQEQYASIEQISESAKELEKISINLQEVVDKFKI</sequence>
<keyword evidence="5" id="KW-1133">Transmembrane helix</keyword>
<evidence type="ECO:0000256" key="4">
    <source>
        <dbReference type="SAM" id="Coils"/>
    </source>
</evidence>
<dbReference type="PANTHER" id="PTHR32089:SF112">
    <property type="entry name" value="LYSOZYME-LIKE PROTEIN-RELATED"/>
    <property type="match status" value="1"/>
</dbReference>
<dbReference type="Pfam" id="PF12729">
    <property type="entry name" value="4HB_MCP_1"/>
    <property type="match status" value="1"/>
</dbReference>
<evidence type="ECO:0000313" key="8">
    <source>
        <dbReference type="EMBL" id="OOP74292.1"/>
    </source>
</evidence>
<keyword evidence="4" id="KW-0175">Coiled coil</keyword>
<evidence type="ECO:0000259" key="7">
    <source>
        <dbReference type="PROSITE" id="PS50885"/>
    </source>
</evidence>
<protein>
    <submittedName>
        <fullName evidence="8">Chemotaxis protein</fullName>
    </submittedName>
</protein>
<gene>
    <name evidence="8" type="ORF">CBEIBR21_07310</name>
</gene>
<dbReference type="Gene3D" id="1.10.287.950">
    <property type="entry name" value="Methyl-accepting chemotaxis protein"/>
    <property type="match status" value="1"/>
</dbReference>
<dbReference type="PANTHER" id="PTHR32089">
    <property type="entry name" value="METHYL-ACCEPTING CHEMOTAXIS PROTEIN MCPB"/>
    <property type="match status" value="1"/>
</dbReference>
<dbReference type="GO" id="GO:0016020">
    <property type="term" value="C:membrane"/>
    <property type="evidence" value="ECO:0007669"/>
    <property type="project" value="InterPro"/>
</dbReference>
<dbReference type="PROSITE" id="PS50885">
    <property type="entry name" value="HAMP"/>
    <property type="match status" value="1"/>
</dbReference>
<evidence type="ECO:0000256" key="1">
    <source>
        <dbReference type="ARBA" id="ARBA00023224"/>
    </source>
</evidence>
<feature type="transmembrane region" description="Helical" evidence="5">
    <location>
        <begin position="9"/>
        <end position="28"/>
    </location>
</feature>
<reference evidence="8 9" key="1">
    <citation type="submission" date="2017-02" db="EMBL/GenBank/DDBJ databases">
        <title>Genome sequence of Clostridium beijerinckii Br21.</title>
        <authorList>
            <person name="Fonseca B.C."/>
            <person name="Guazzaroni M.E."/>
            <person name="Riano-Pachon D.M."/>
            <person name="Reginatto V."/>
        </authorList>
    </citation>
    <scope>NUCLEOTIDE SEQUENCE [LARGE SCALE GENOMIC DNA]</scope>
    <source>
        <strain evidence="8 9">Br21</strain>
    </source>
</reference>
<accession>A0A1S9N9Y3</accession>
<dbReference type="Pfam" id="PF00015">
    <property type="entry name" value="MCPsignal"/>
    <property type="match status" value="1"/>
</dbReference>
<feature type="domain" description="Methyl-accepting transducer" evidence="6">
    <location>
        <begin position="285"/>
        <end position="542"/>
    </location>
</feature>
<evidence type="ECO:0000313" key="9">
    <source>
        <dbReference type="Proteomes" id="UP000190959"/>
    </source>
</evidence>
<dbReference type="EMBL" id="MWMH01000002">
    <property type="protein sequence ID" value="OOP74292.1"/>
    <property type="molecule type" value="Genomic_DNA"/>
</dbReference>